<dbReference type="OrthoDB" id="3267098at2759"/>
<keyword evidence="3" id="KW-1185">Reference proteome</keyword>
<feature type="non-terminal residue" evidence="2">
    <location>
        <position position="1"/>
    </location>
</feature>
<evidence type="ECO:0000313" key="3">
    <source>
        <dbReference type="Proteomes" id="UP000297245"/>
    </source>
</evidence>
<accession>A0A4S8M1F9</accession>
<proteinExistence type="predicted"/>
<dbReference type="Proteomes" id="UP000297245">
    <property type="component" value="Unassembled WGS sequence"/>
</dbReference>
<name>A0A4S8M1F9_DENBC</name>
<protein>
    <submittedName>
        <fullName evidence="2">Uncharacterized protein</fullName>
    </submittedName>
</protein>
<sequence length="284" mass="32767">TIYDMRRCQDSINLHIPDHANVMVLASGTDENSHPYWYARILGIFHVMARHNKGQPQRFDFLWVCWYGLDEKWKFGAKSKRMPRVEFIRSSDDCAFGFIDPACVIQAVHLIPAFALGTTKEFLGHSVARQECENDEDWYRFYVGIFVNRDMFIRYMPNMGLQAQQYSRQNQADDSEDWTATPEGQGNIEDDFDSNREDLDILLPSQEALDEPPVGEDEEVGSAVDSDEEVDYGYEERDRGCECNSEVGEDDMMEEFDARLGAEDGEEYLDYNTALHETEGYAHL</sequence>
<reference evidence="2 3" key="1">
    <citation type="journal article" date="2019" name="Nat. Ecol. Evol.">
        <title>Megaphylogeny resolves global patterns of mushroom evolution.</title>
        <authorList>
            <person name="Varga T."/>
            <person name="Krizsan K."/>
            <person name="Foldi C."/>
            <person name="Dima B."/>
            <person name="Sanchez-Garcia M."/>
            <person name="Sanchez-Ramirez S."/>
            <person name="Szollosi G.J."/>
            <person name="Szarkandi J.G."/>
            <person name="Papp V."/>
            <person name="Albert L."/>
            <person name="Andreopoulos W."/>
            <person name="Angelini C."/>
            <person name="Antonin V."/>
            <person name="Barry K.W."/>
            <person name="Bougher N.L."/>
            <person name="Buchanan P."/>
            <person name="Buyck B."/>
            <person name="Bense V."/>
            <person name="Catcheside P."/>
            <person name="Chovatia M."/>
            <person name="Cooper J."/>
            <person name="Damon W."/>
            <person name="Desjardin D."/>
            <person name="Finy P."/>
            <person name="Geml J."/>
            <person name="Haridas S."/>
            <person name="Hughes K."/>
            <person name="Justo A."/>
            <person name="Karasinski D."/>
            <person name="Kautmanova I."/>
            <person name="Kiss B."/>
            <person name="Kocsube S."/>
            <person name="Kotiranta H."/>
            <person name="LaButti K.M."/>
            <person name="Lechner B.E."/>
            <person name="Liimatainen K."/>
            <person name="Lipzen A."/>
            <person name="Lukacs Z."/>
            <person name="Mihaltcheva S."/>
            <person name="Morgado L.N."/>
            <person name="Niskanen T."/>
            <person name="Noordeloos M.E."/>
            <person name="Ohm R.A."/>
            <person name="Ortiz-Santana B."/>
            <person name="Ovrebo C."/>
            <person name="Racz N."/>
            <person name="Riley R."/>
            <person name="Savchenko A."/>
            <person name="Shiryaev A."/>
            <person name="Soop K."/>
            <person name="Spirin V."/>
            <person name="Szebenyi C."/>
            <person name="Tomsovsky M."/>
            <person name="Tulloss R.E."/>
            <person name="Uehling J."/>
            <person name="Grigoriev I.V."/>
            <person name="Vagvolgyi C."/>
            <person name="Papp T."/>
            <person name="Martin F.M."/>
            <person name="Miettinen O."/>
            <person name="Hibbett D.S."/>
            <person name="Nagy L.G."/>
        </authorList>
    </citation>
    <scope>NUCLEOTIDE SEQUENCE [LARGE SCALE GENOMIC DNA]</scope>
    <source>
        <strain evidence="2 3">CBS 962.96</strain>
    </source>
</reference>
<gene>
    <name evidence="2" type="ORF">K435DRAFT_665829</name>
</gene>
<feature type="compositionally biased region" description="Acidic residues" evidence="1">
    <location>
        <begin position="208"/>
        <end position="233"/>
    </location>
</feature>
<evidence type="ECO:0000256" key="1">
    <source>
        <dbReference type="SAM" id="MobiDB-lite"/>
    </source>
</evidence>
<dbReference type="AlphaFoldDB" id="A0A4S8M1F9"/>
<feature type="region of interest" description="Disordered" evidence="1">
    <location>
        <begin position="166"/>
        <end position="192"/>
    </location>
</feature>
<evidence type="ECO:0000313" key="2">
    <source>
        <dbReference type="EMBL" id="THU95750.1"/>
    </source>
</evidence>
<dbReference type="EMBL" id="ML179193">
    <property type="protein sequence ID" value="THU95750.1"/>
    <property type="molecule type" value="Genomic_DNA"/>
</dbReference>
<feature type="region of interest" description="Disordered" evidence="1">
    <location>
        <begin position="205"/>
        <end position="250"/>
    </location>
</feature>
<organism evidence="2 3">
    <name type="scientific">Dendrothele bispora (strain CBS 962.96)</name>
    <dbReference type="NCBI Taxonomy" id="1314807"/>
    <lineage>
        <taxon>Eukaryota</taxon>
        <taxon>Fungi</taxon>
        <taxon>Dikarya</taxon>
        <taxon>Basidiomycota</taxon>
        <taxon>Agaricomycotina</taxon>
        <taxon>Agaricomycetes</taxon>
        <taxon>Agaricomycetidae</taxon>
        <taxon>Agaricales</taxon>
        <taxon>Agaricales incertae sedis</taxon>
        <taxon>Dendrothele</taxon>
    </lineage>
</organism>